<name>A0A7J6MED7_PERCH</name>
<feature type="compositionally biased region" description="Polar residues" evidence="1">
    <location>
        <begin position="471"/>
        <end position="486"/>
    </location>
</feature>
<feature type="compositionally biased region" description="Basic residues" evidence="1">
    <location>
        <begin position="391"/>
        <end position="402"/>
    </location>
</feature>
<keyword evidence="5" id="KW-1185">Reference proteome</keyword>
<dbReference type="AlphaFoldDB" id="A0A7J6MED7"/>
<feature type="signal peptide" evidence="3">
    <location>
        <begin position="1"/>
        <end position="25"/>
    </location>
</feature>
<organism evidence="4 5">
    <name type="scientific">Perkinsus chesapeaki</name>
    <name type="common">Clam parasite</name>
    <name type="synonym">Perkinsus andrewsi</name>
    <dbReference type="NCBI Taxonomy" id="330153"/>
    <lineage>
        <taxon>Eukaryota</taxon>
        <taxon>Sar</taxon>
        <taxon>Alveolata</taxon>
        <taxon>Perkinsozoa</taxon>
        <taxon>Perkinsea</taxon>
        <taxon>Perkinsida</taxon>
        <taxon>Perkinsidae</taxon>
        <taxon>Perkinsus</taxon>
    </lineage>
</organism>
<sequence>MFYSTNLRAGIFVAVILDLMVLSQAAPSGVPPTAVPESTVAVFGGRAADIGFVVFIILMTASAAVAFGGFDLRPLRSIRGTPTAVAEHTRAEATHHKGSRKKKHSSHHRTSRDRSNNEVVTTSTAANRGEAKNGYADDDDVHFNILHDVRASDHEEIIAKHASVLTDPSTAVPETAPAQSESPKSREGTAAAERDASSIRKCSLYGPEYDGIEDCDSNAECVSWVPSLRSGDDLPMVKRHEDDWSMKTDEVAYIERGEWKPRLFPRASIFAAAGKQQSSSSGYTCSGGVRLRAREALEGKENSGSVGNVSVCLKPRRDLSGAVLRGRSESAMDGAKEWFKAGDGNGVEGTVSDGQLAESSANRAGGRVYYKGELRRGSTGVHGESEATSRVGKRRKRRRSRREKPSPRVKGVERPKRPKPDGMTARGPEVYRVDDGDTSACDSSPATSPVSGVPSIAEVMDSLGTQEDHASCTNSKGAAALKTSTV</sequence>
<protein>
    <submittedName>
        <fullName evidence="4">Uncharacterized protein</fullName>
    </submittedName>
</protein>
<feature type="region of interest" description="Disordered" evidence="1">
    <location>
        <begin position="164"/>
        <end position="196"/>
    </location>
</feature>
<dbReference type="Proteomes" id="UP000591131">
    <property type="component" value="Unassembled WGS sequence"/>
</dbReference>
<evidence type="ECO:0000313" key="5">
    <source>
        <dbReference type="Proteomes" id="UP000591131"/>
    </source>
</evidence>
<keyword evidence="3" id="KW-0732">Signal</keyword>
<evidence type="ECO:0000256" key="2">
    <source>
        <dbReference type="SAM" id="Phobius"/>
    </source>
</evidence>
<evidence type="ECO:0000256" key="3">
    <source>
        <dbReference type="SAM" id="SignalP"/>
    </source>
</evidence>
<feature type="compositionally biased region" description="Polar residues" evidence="1">
    <location>
        <begin position="117"/>
        <end position="126"/>
    </location>
</feature>
<dbReference type="OrthoDB" id="480017at2759"/>
<gene>
    <name evidence="4" type="ORF">FOL47_002583</name>
</gene>
<keyword evidence="2" id="KW-1133">Transmembrane helix</keyword>
<proteinExistence type="predicted"/>
<feature type="compositionally biased region" description="Basic residues" evidence="1">
    <location>
        <begin position="96"/>
        <end position="111"/>
    </location>
</feature>
<accession>A0A7J6MED7</accession>
<dbReference type="EMBL" id="JAAPAO010000172">
    <property type="protein sequence ID" value="KAF4669361.1"/>
    <property type="molecule type" value="Genomic_DNA"/>
</dbReference>
<feature type="compositionally biased region" description="Polar residues" evidence="1">
    <location>
        <begin position="440"/>
        <end position="450"/>
    </location>
</feature>
<feature type="region of interest" description="Disordered" evidence="1">
    <location>
        <begin position="83"/>
        <end position="137"/>
    </location>
</feature>
<keyword evidence="2" id="KW-0812">Transmembrane</keyword>
<feature type="compositionally biased region" description="Basic and acidic residues" evidence="1">
    <location>
        <begin position="183"/>
        <end position="196"/>
    </location>
</feature>
<evidence type="ECO:0000313" key="4">
    <source>
        <dbReference type="EMBL" id="KAF4669361.1"/>
    </source>
</evidence>
<feature type="chain" id="PRO_5029740277" evidence="3">
    <location>
        <begin position="26"/>
        <end position="486"/>
    </location>
</feature>
<evidence type="ECO:0000256" key="1">
    <source>
        <dbReference type="SAM" id="MobiDB-lite"/>
    </source>
</evidence>
<feature type="transmembrane region" description="Helical" evidence="2">
    <location>
        <begin position="49"/>
        <end position="70"/>
    </location>
</feature>
<comment type="caution">
    <text evidence="4">The sequence shown here is derived from an EMBL/GenBank/DDBJ whole genome shotgun (WGS) entry which is preliminary data.</text>
</comment>
<reference evidence="4 5" key="1">
    <citation type="submission" date="2020-04" db="EMBL/GenBank/DDBJ databases">
        <title>Perkinsus chesapeaki whole genome sequence.</title>
        <authorList>
            <person name="Bogema D.R."/>
        </authorList>
    </citation>
    <scope>NUCLEOTIDE SEQUENCE [LARGE SCALE GENOMIC DNA]</scope>
    <source>
        <strain evidence="4">ATCC PRA-425</strain>
    </source>
</reference>
<keyword evidence="2" id="KW-0472">Membrane</keyword>
<feature type="region of interest" description="Disordered" evidence="1">
    <location>
        <begin position="373"/>
        <end position="486"/>
    </location>
</feature>
<feature type="compositionally biased region" description="Basic and acidic residues" evidence="1">
    <location>
        <begin position="403"/>
        <end position="420"/>
    </location>
</feature>